<sequence length="58" mass="6212">MDLDPPEIETELIDLTATSLHDLGETDPRLLEPSTGALFSQLEHSRGNLGSGPPGRVD</sequence>
<accession>A0ABT4BCY7</accession>
<evidence type="ECO:0008006" key="4">
    <source>
        <dbReference type="Google" id="ProtNLM"/>
    </source>
</evidence>
<dbReference type="EMBL" id="JAPNTZ010000019">
    <property type="protein sequence ID" value="MCY1144346.1"/>
    <property type="molecule type" value="Genomic_DNA"/>
</dbReference>
<protein>
    <recommendedName>
        <fullName evidence="4">FXSXX-COOH protein</fullName>
    </recommendedName>
</protein>
<gene>
    <name evidence="2" type="ORF">OWR29_40665</name>
</gene>
<evidence type="ECO:0000313" key="3">
    <source>
        <dbReference type="Proteomes" id="UP001151002"/>
    </source>
</evidence>
<dbReference type="RefSeq" id="WP_267568921.1">
    <property type="nucleotide sequence ID" value="NZ_JAPNTZ010000019.1"/>
</dbReference>
<evidence type="ECO:0000256" key="1">
    <source>
        <dbReference type="SAM" id="MobiDB-lite"/>
    </source>
</evidence>
<feature type="compositionally biased region" description="Gly residues" evidence="1">
    <location>
        <begin position="49"/>
        <end position="58"/>
    </location>
</feature>
<dbReference type="Proteomes" id="UP001151002">
    <property type="component" value="Unassembled WGS sequence"/>
</dbReference>
<proteinExistence type="predicted"/>
<organism evidence="2 3">
    <name type="scientific">Paractinoplanes pyxinae</name>
    <dbReference type="NCBI Taxonomy" id="2997416"/>
    <lineage>
        <taxon>Bacteria</taxon>
        <taxon>Bacillati</taxon>
        <taxon>Actinomycetota</taxon>
        <taxon>Actinomycetes</taxon>
        <taxon>Micromonosporales</taxon>
        <taxon>Micromonosporaceae</taxon>
        <taxon>Paractinoplanes</taxon>
    </lineage>
</organism>
<feature type="region of interest" description="Disordered" evidence="1">
    <location>
        <begin position="39"/>
        <end position="58"/>
    </location>
</feature>
<keyword evidence="3" id="KW-1185">Reference proteome</keyword>
<name>A0ABT4BCY7_9ACTN</name>
<evidence type="ECO:0000313" key="2">
    <source>
        <dbReference type="EMBL" id="MCY1144346.1"/>
    </source>
</evidence>
<comment type="caution">
    <text evidence="2">The sequence shown here is derived from an EMBL/GenBank/DDBJ whole genome shotgun (WGS) entry which is preliminary data.</text>
</comment>
<reference evidence="2" key="1">
    <citation type="submission" date="2022-11" db="EMBL/GenBank/DDBJ databases">
        <authorList>
            <person name="Somphong A."/>
            <person name="Phongsopitanun W."/>
        </authorList>
    </citation>
    <scope>NUCLEOTIDE SEQUENCE</scope>
    <source>
        <strain evidence="2">Pm04-4</strain>
    </source>
</reference>